<evidence type="ECO:0000256" key="2">
    <source>
        <dbReference type="SAM" id="SignalP"/>
    </source>
</evidence>
<dbReference type="InterPro" id="IPR050955">
    <property type="entry name" value="Plant_Biomass_Hydrol_Est"/>
</dbReference>
<dbReference type="GO" id="GO:0016787">
    <property type="term" value="F:hydrolase activity"/>
    <property type="evidence" value="ECO:0007669"/>
    <property type="project" value="UniProtKB-KW"/>
</dbReference>
<reference evidence="5" key="1">
    <citation type="submission" date="2016-10" db="EMBL/GenBank/DDBJ databases">
        <authorList>
            <person name="Varghese N."/>
            <person name="Submissions S."/>
        </authorList>
    </citation>
    <scope>NUCLEOTIDE SEQUENCE [LARGE SCALE GENOMIC DNA]</scope>
    <source>
        <strain evidence="5">CGMCC 1.3431</strain>
    </source>
</reference>
<name>A0A1G4RXH7_9CAUL</name>
<dbReference type="InterPro" id="IPR029058">
    <property type="entry name" value="AB_hydrolase_fold"/>
</dbReference>
<organism evidence="4 5">
    <name type="scientific">Asticcacaulis taihuensis</name>
    <dbReference type="NCBI Taxonomy" id="260084"/>
    <lineage>
        <taxon>Bacteria</taxon>
        <taxon>Pseudomonadati</taxon>
        <taxon>Pseudomonadota</taxon>
        <taxon>Alphaproteobacteria</taxon>
        <taxon>Caulobacterales</taxon>
        <taxon>Caulobacteraceae</taxon>
        <taxon>Asticcacaulis</taxon>
    </lineage>
</organism>
<dbReference type="PROSITE" id="PS51257">
    <property type="entry name" value="PROKAR_LIPOPROTEIN"/>
    <property type="match status" value="1"/>
</dbReference>
<dbReference type="STRING" id="260084.SAMN02927928_2235"/>
<protein>
    <submittedName>
        <fullName evidence="4">Alpha/beta hydrolase family protein</fullName>
    </submittedName>
</protein>
<evidence type="ECO:0000259" key="3">
    <source>
        <dbReference type="Pfam" id="PF02230"/>
    </source>
</evidence>
<keyword evidence="1 2" id="KW-0732">Signal</keyword>
<keyword evidence="5" id="KW-1185">Reference proteome</keyword>
<dbReference type="InterPro" id="IPR003140">
    <property type="entry name" value="PLipase/COase/thioEstase"/>
</dbReference>
<keyword evidence="4" id="KW-0378">Hydrolase</keyword>
<proteinExistence type="predicted"/>
<feature type="domain" description="Phospholipase/carboxylesterase/thioesterase" evidence="3">
    <location>
        <begin position="120"/>
        <end position="218"/>
    </location>
</feature>
<dbReference type="PANTHER" id="PTHR43037:SF1">
    <property type="entry name" value="BLL1128 PROTEIN"/>
    <property type="match status" value="1"/>
</dbReference>
<evidence type="ECO:0000313" key="4">
    <source>
        <dbReference type="EMBL" id="SCW61594.1"/>
    </source>
</evidence>
<accession>A0A1G4RXH7</accession>
<feature type="signal peptide" evidence="2">
    <location>
        <begin position="1"/>
        <end position="19"/>
    </location>
</feature>
<gene>
    <name evidence="4" type="ORF">SAMN02927928_2235</name>
</gene>
<dbReference type="AlphaFoldDB" id="A0A1G4RXH7"/>
<dbReference type="Gene3D" id="3.40.50.1820">
    <property type="entry name" value="alpha/beta hydrolase"/>
    <property type="match status" value="1"/>
</dbReference>
<evidence type="ECO:0000256" key="1">
    <source>
        <dbReference type="ARBA" id="ARBA00022729"/>
    </source>
</evidence>
<evidence type="ECO:0000313" key="5">
    <source>
        <dbReference type="Proteomes" id="UP000199150"/>
    </source>
</evidence>
<dbReference type="EMBL" id="FMTS01000003">
    <property type="protein sequence ID" value="SCW61594.1"/>
    <property type="molecule type" value="Genomic_DNA"/>
</dbReference>
<dbReference type="PANTHER" id="PTHR43037">
    <property type="entry name" value="UNNAMED PRODUCT-RELATED"/>
    <property type="match status" value="1"/>
</dbReference>
<dbReference type="RefSeq" id="WP_090647756.1">
    <property type="nucleotide sequence ID" value="NZ_CBCRYE010000001.1"/>
</dbReference>
<dbReference type="OrthoDB" id="9764953at2"/>
<dbReference type="Pfam" id="PF02230">
    <property type="entry name" value="Abhydrolase_2"/>
    <property type="match status" value="1"/>
</dbReference>
<dbReference type="Proteomes" id="UP000199150">
    <property type="component" value="Unassembled WGS sequence"/>
</dbReference>
<sequence length="236" mass="26106">MRAFIIALAALALTGCATTRPDMLARGATAEKVTLKDGSTVQYMQYVPASYHGGKMPVIVFLHGSGEAGSDVTRVMGPGPWAYARDHADFPFIILAPQQWRDEEWEPKKLKEWLDNVEAHIPADRKRIYLTGLSLGGGGAWDWGMTQPRRFAAIAPVSGYSNLKTPCKLTGNHIWAFHGEVDDVVPIRDEEVLVSAAKACGIDIKYTIYPGGNHNAWDATYANPDLYAWFMDHKKE</sequence>
<feature type="chain" id="PRO_5011551110" evidence="2">
    <location>
        <begin position="20"/>
        <end position="236"/>
    </location>
</feature>
<dbReference type="SUPFAM" id="SSF53474">
    <property type="entry name" value="alpha/beta-Hydrolases"/>
    <property type="match status" value="1"/>
</dbReference>